<keyword evidence="3" id="KW-0720">Serine protease</keyword>
<evidence type="ECO:0000256" key="3">
    <source>
        <dbReference type="ARBA" id="ARBA00022825"/>
    </source>
</evidence>
<gene>
    <name evidence="5" type="ORF">PR048_005841</name>
</gene>
<name>A0ABQ9I9A4_9NEOP</name>
<protein>
    <submittedName>
        <fullName evidence="5">Uncharacterized protein</fullName>
    </submittedName>
</protein>
<evidence type="ECO:0000256" key="4">
    <source>
        <dbReference type="SAM" id="SignalP"/>
    </source>
</evidence>
<organism evidence="5 6">
    <name type="scientific">Dryococelus australis</name>
    <dbReference type="NCBI Taxonomy" id="614101"/>
    <lineage>
        <taxon>Eukaryota</taxon>
        <taxon>Metazoa</taxon>
        <taxon>Ecdysozoa</taxon>
        <taxon>Arthropoda</taxon>
        <taxon>Hexapoda</taxon>
        <taxon>Insecta</taxon>
        <taxon>Pterygota</taxon>
        <taxon>Neoptera</taxon>
        <taxon>Polyneoptera</taxon>
        <taxon>Phasmatodea</taxon>
        <taxon>Verophasmatodea</taxon>
        <taxon>Anareolatae</taxon>
        <taxon>Phasmatidae</taxon>
        <taxon>Eurycanthinae</taxon>
        <taxon>Dryococelus</taxon>
    </lineage>
</organism>
<evidence type="ECO:0000256" key="2">
    <source>
        <dbReference type="ARBA" id="ARBA00022801"/>
    </source>
</evidence>
<sequence length="185" mass="19784">MLNPLHHCGAPSLFMLAQLLILSCVNSFSPTQCASVRLLEGSVTDMQEAAALIYGLDKVDVFSASWGPKDNGVKVDGPGKLAQAALHTGVTMTESPFTTMLTPDRSVHLGNGPARMTKWPEALAKEILATLDTMANVNFILGKSELPSEYGNLVPTSGTGIIYMVQEEAHLKTEATILLDLKLSD</sequence>
<feature type="chain" id="PRO_5046423855" evidence="4">
    <location>
        <begin position="28"/>
        <end position="185"/>
    </location>
</feature>
<dbReference type="SUPFAM" id="SSF52743">
    <property type="entry name" value="Subtilisin-like"/>
    <property type="match status" value="1"/>
</dbReference>
<proteinExistence type="predicted"/>
<keyword evidence="2" id="KW-0378">Hydrolase</keyword>
<comment type="caution">
    <text evidence="5">The sequence shown here is derived from an EMBL/GenBank/DDBJ whole genome shotgun (WGS) entry which is preliminary data.</text>
</comment>
<keyword evidence="6" id="KW-1185">Reference proteome</keyword>
<dbReference type="EMBL" id="JARBHB010000002">
    <property type="protein sequence ID" value="KAJ8893250.1"/>
    <property type="molecule type" value="Genomic_DNA"/>
</dbReference>
<dbReference type="Proteomes" id="UP001159363">
    <property type="component" value="Chromosome 2"/>
</dbReference>
<dbReference type="PANTHER" id="PTHR42884:SF14">
    <property type="entry name" value="NEUROENDOCRINE CONVERTASE 1"/>
    <property type="match status" value="1"/>
</dbReference>
<dbReference type="PANTHER" id="PTHR42884">
    <property type="entry name" value="PROPROTEIN CONVERTASE SUBTILISIN/KEXIN-RELATED"/>
    <property type="match status" value="1"/>
</dbReference>
<feature type="signal peptide" evidence="4">
    <location>
        <begin position="1"/>
        <end position="27"/>
    </location>
</feature>
<accession>A0ABQ9I9A4</accession>
<keyword evidence="4" id="KW-0732">Signal</keyword>
<evidence type="ECO:0000313" key="5">
    <source>
        <dbReference type="EMBL" id="KAJ8893250.1"/>
    </source>
</evidence>
<keyword evidence="1" id="KW-0645">Protease</keyword>
<dbReference type="InterPro" id="IPR036852">
    <property type="entry name" value="Peptidase_S8/S53_dom_sf"/>
</dbReference>
<evidence type="ECO:0000313" key="6">
    <source>
        <dbReference type="Proteomes" id="UP001159363"/>
    </source>
</evidence>
<dbReference type="Gene3D" id="3.40.50.200">
    <property type="entry name" value="Peptidase S8/S53 domain"/>
    <property type="match status" value="1"/>
</dbReference>
<reference evidence="5 6" key="1">
    <citation type="submission" date="2023-02" db="EMBL/GenBank/DDBJ databases">
        <title>LHISI_Scaffold_Assembly.</title>
        <authorList>
            <person name="Stuart O.P."/>
            <person name="Cleave R."/>
            <person name="Magrath M.J.L."/>
            <person name="Mikheyev A.S."/>
        </authorList>
    </citation>
    <scope>NUCLEOTIDE SEQUENCE [LARGE SCALE GENOMIC DNA]</scope>
    <source>
        <strain evidence="5">Daus_M_001</strain>
        <tissue evidence="5">Leg muscle</tissue>
    </source>
</reference>
<evidence type="ECO:0000256" key="1">
    <source>
        <dbReference type="ARBA" id="ARBA00022670"/>
    </source>
</evidence>